<evidence type="ECO:0000313" key="1">
    <source>
        <dbReference type="EMBL" id="MCI19157.1"/>
    </source>
</evidence>
<comment type="caution">
    <text evidence="1">The sequence shown here is derived from an EMBL/GenBank/DDBJ whole genome shotgun (WGS) entry which is preliminary data.</text>
</comment>
<keyword evidence="2" id="KW-1185">Reference proteome</keyword>
<sequence length="41" mass="4619">MVPVLLAVEVSRIIDDLECATFVLDYAEEEAGKVLRELLQQ</sequence>
<dbReference type="EMBL" id="LXQA010113476">
    <property type="protein sequence ID" value="MCI19157.1"/>
    <property type="molecule type" value="Genomic_DNA"/>
</dbReference>
<reference evidence="1 2" key="1">
    <citation type="journal article" date="2018" name="Front. Plant Sci.">
        <title>Red Clover (Trifolium pratense) and Zigzag Clover (T. medium) - A Picture of Genomic Similarities and Differences.</title>
        <authorList>
            <person name="Dluhosova J."/>
            <person name="Istvanek J."/>
            <person name="Nedelnik J."/>
            <person name="Repkova J."/>
        </authorList>
    </citation>
    <scope>NUCLEOTIDE SEQUENCE [LARGE SCALE GENOMIC DNA]</scope>
    <source>
        <strain evidence="2">cv. 10/8</strain>
        <tissue evidence="1">Leaf</tissue>
    </source>
</reference>
<name>A0A392Q5I8_9FABA</name>
<organism evidence="1 2">
    <name type="scientific">Trifolium medium</name>
    <dbReference type="NCBI Taxonomy" id="97028"/>
    <lineage>
        <taxon>Eukaryota</taxon>
        <taxon>Viridiplantae</taxon>
        <taxon>Streptophyta</taxon>
        <taxon>Embryophyta</taxon>
        <taxon>Tracheophyta</taxon>
        <taxon>Spermatophyta</taxon>
        <taxon>Magnoliopsida</taxon>
        <taxon>eudicotyledons</taxon>
        <taxon>Gunneridae</taxon>
        <taxon>Pentapetalae</taxon>
        <taxon>rosids</taxon>
        <taxon>fabids</taxon>
        <taxon>Fabales</taxon>
        <taxon>Fabaceae</taxon>
        <taxon>Papilionoideae</taxon>
        <taxon>50 kb inversion clade</taxon>
        <taxon>NPAAA clade</taxon>
        <taxon>Hologalegina</taxon>
        <taxon>IRL clade</taxon>
        <taxon>Trifolieae</taxon>
        <taxon>Trifolium</taxon>
    </lineage>
</organism>
<dbReference type="Proteomes" id="UP000265520">
    <property type="component" value="Unassembled WGS sequence"/>
</dbReference>
<feature type="non-terminal residue" evidence="1">
    <location>
        <position position="41"/>
    </location>
</feature>
<proteinExistence type="predicted"/>
<dbReference type="AlphaFoldDB" id="A0A392Q5I8"/>
<accession>A0A392Q5I8</accession>
<protein>
    <submittedName>
        <fullName evidence="1">U-box domain-containing protein 5-like</fullName>
    </submittedName>
</protein>
<evidence type="ECO:0000313" key="2">
    <source>
        <dbReference type="Proteomes" id="UP000265520"/>
    </source>
</evidence>